<protein>
    <submittedName>
        <fullName evidence="2">Phage tail protein</fullName>
    </submittedName>
</protein>
<dbReference type="EMBL" id="JBHSDT010000004">
    <property type="protein sequence ID" value="MFC4403316.1"/>
    <property type="molecule type" value="Genomic_DNA"/>
</dbReference>
<evidence type="ECO:0000313" key="3">
    <source>
        <dbReference type="Proteomes" id="UP001595882"/>
    </source>
</evidence>
<accession>A0ABV8WY63</accession>
<dbReference type="Proteomes" id="UP001595882">
    <property type="component" value="Unassembled WGS sequence"/>
</dbReference>
<dbReference type="InterPro" id="IPR010633">
    <property type="entry name" value="Phage_lambda_GpZ"/>
</dbReference>
<feature type="region of interest" description="Disordered" evidence="1">
    <location>
        <begin position="61"/>
        <end position="94"/>
    </location>
</feature>
<organism evidence="2 3">
    <name type="scientific">Gracilibacillus xinjiangensis</name>
    <dbReference type="NCBI Taxonomy" id="1193282"/>
    <lineage>
        <taxon>Bacteria</taxon>
        <taxon>Bacillati</taxon>
        <taxon>Bacillota</taxon>
        <taxon>Bacilli</taxon>
        <taxon>Bacillales</taxon>
        <taxon>Bacillaceae</taxon>
        <taxon>Gracilibacillus</taxon>
    </lineage>
</organism>
<proteinExistence type="predicted"/>
<keyword evidence="3" id="KW-1185">Reference proteome</keyword>
<dbReference type="RefSeq" id="WP_390251733.1">
    <property type="nucleotide sequence ID" value="NZ_JBHSDT010000004.1"/>
</dbReference>
<evidence type="ECO:0000256" key="1">
    <source>
        <dbReference type="SAM" id="MobiDB-lite"/>
    </source>
</evidence>
<gene>
    <name evidence="2" type="ORF">ACFOY7_09520</name>
</gene>
<evidence type="ECO:0000313" key="2">
    <source>
        <dbReference type="EMBL" id="MFC4403316.1"/>
    </source>
</evidence>
<sequence>MITEVEKKLGGFHKQAPSAISRALNRAVTTVNSNVKKEVRKEYNIKAKDVSETLQKTRANKSDLRASVTSKGSPVGLDKFKVSPKTINPNRKSPIKIGVKKSSLTKVMGAFVTDINGSKVFKRSGKSRLPVERLFGPSVPQMLGNENVVQVIEEKGQETFQKRLEHEIGRILKKGSG</sequence>
<name>A0ABV8WY63_9BACI</name>
<comment type="caution">
    <text evidence="2">The sequence shown here is derived from an EMBL/GenBank/DDBJ whole genome shotgun (WGS) entry which is preliminary data.</text>
</comment>
<dbReference type="Pfam" id="PF06763">
    <property type="entry name" value="Minor_tail_Z"/>
    <property type="match status" value="1"/>
</dbReference>
<reference evidence="3" key="1">
    <citation type="journal article" date="2019" name="Int. J. Syst. Evol. Microbiol.">
        <title>The Global Catalogue of Microorganisms (GCM) 10K type strain sequencing project: providing services to taxonomists for standard genome sequencing and annotation.</title>
        <authorList>
            <consortium name="The Broad Institute Genomics Platform"/>
            <consortium name="The Broad Institute Genome Sequencing Center for Infectious Disease"/>
            <person name="Wu L."/>
            <person name="Ma J."/>
        </authorList>
    </citation>
    <scope>NUCLEOTIDE SEQUENCE [LARGE SCALE GENOMIC DNA]</scope>
    <source>
        <strain evidence="3">CCUG 37865</strain>
    </source>
</reference>